<accession>A0A5S5CSF0</accession>
<protein>
    <submittedName>
        <fullName evidence="2">Putative membrane protein</fullName>
    </submittedName>
</protein>
<sequence>MTGAAATALAGLMIGSGAARTVVPGYFRGLVPPWVPAPGVAVALSGAADVLAGVLLLRPATRREGAWLAAGLVTAYLPAHLDPLRHASTATSLFDRRPGIAARLVVNVGYIGWAVAVARGAEDLSRGRGAPRRARRG</sequence>
<keyword evidence="1" id="KW-0812">Transmembrane</keyword>
<dbReference type="RefSeq" id="WP_166533595.1">
    <property type="nucleotide sequence ID" value="NZ_VNHW01000008.1"/>
</dbReference>
<reference evidence="2 3" key="1">
    <citation type="submission" date="2019-07" db="EMBL/GenBank/DDBJ databases">
        <title>Genomic Encyclopedia of Archaeal and Bacterial Type Strains, Phase II (KMG-II): from individual species to whole genera.</title>
        <authorList>
            <person name="Goeker M."/>
        </authorList>
    </citation>
    <scope>NUCLEOTIDE SEQUENCE [LARGE SCALE GENOMIC DNA]</scope>
    <source>
        <strain evidence="2 3">DSM 46842</strain>
    </source>
</reference>
<evidence type="ECO:0000313" key="2">
    <source>
        <dbReference type="EMBL" id="TYP86761.1"/>
    </source>
</evidence>
<feature type="transmembrane region" description="Helical" evidence="1">
    <location>
        <begin position="100"/>
        <end position="118"/>
    </location>
</feature>
<gene>
    <name evidence="2" type="ORF">BD833_10846</name>
</gene>
<organism evidence="2 3">
    <name type="scientific">Blastococcus xanthinilyticus</name>
    <dbReference type="NCBI Taxonomy" id="1564164"/>
    <lineage>
        <taxon>Bacteria</taxon>
        <taxon>Bacillati</taxon>
        <taxon>Actinomycetota</taxon>
        <taxon>Actinomycetes</taxon>
        <taxon>Geodermatophilales</taxon>
        <taxon>Geodermatophilaceae</taxon>
        <taxon>Blastococcus</taxon>
    </lineage>
</organism>
<dbReference type="AlphaFoldDB" id="A0A5S5CSF0"/>
<feature type="transmembrane region" description="Helical" evidence="1">
    <location>
        <begin position="35"/>
        <end position="57"/>
    </location>
</feature>
<dbReference type="Proteomes" id="UP000322499">
    <property type="component" value="Unassembled WGS sequence"/>
</dbReference>
<evidence type="ECO:0000256" key="1">
    <source>
        <dbReference type="SAM" id="Phobius"/>
    </source>
</evidence>
<evidence type="ECO:0000313" key="3">
    <source>
        <dbReference type="Proteomes" id="UP000322499"/>
    </source>
</evidence>
<keyword evidence="3" id="KW-1185">Reference proteome</keyword>
<proteinExistence type="predicted"/>
<dbReference type="EMBL" id="VNHW01000008">
    <property type="protein sequence ID" value="TYP86761.1"/>
    <property type="molecule type" value="Genomic_DNA"/>
</dbReference>
<name>A0A5S5CSF0_9ACTN</name>
<comment type="caution">
    <text evidence="2">The sequence shown here is derived from an EMBL/GenBank/DDBJ whole genome shotgun (WGS) entry which is preliminary data.</text>
</comment>
<keyword evidence="1" id="KW-1133">Transmembrane helix</keyword>
<keyword evidence="1" id="KW-0472">Membrane</keyword>
<feature type="transmembrane region" description="Helical" evidence="1">
    <location>
        <begin position="64"/>
        <end position="80"/>
    </location>
</feature>